<keyword evidence="4" id="KW-0396">Initiation factor</keyword>
<dbReference type="AlphaFoldDB" id="A0A540WJV4"/>
<dbReference type="SUPFAM" id="SSF55159">
    <property type="entry name" value="eIF1-like"/>
    <property type="match status" value="1"/>
</dbReference>
<evidence type="ECO:0000313" key="5">
    <source>
        <dbReference type="Proteomes" id="UP000315369"/>
    </source>
</evidence>
<dbReference type="GO" id="GO:0006417">
    <property type="term" value="P:regulation of translation"/>
    <property type="evidence" value="ECO:0007669"/>
    <property type="project" value="UniProtKB-KW"/>
</dbReference>
<accession>A0A540WJV4</accession>
<evidence type="ECO:0000313" key="4">
    <source>
        <dbReference type="EMBL" id="TQF09278.1"/>
    </source>
</evidence>
<reference evidence="4 5" key="1">
    <citation type="submission" date="2019-06" db="EMBL/GenBank/DDBJ databases">
        <authorList>
            <person name="Livingstone P."/>
            <person name="Whitworth D."/>
        </authorList>
    </citation>
    <scope>NUCLEOTIDE SEQUENCE [LARGE SCALE GENOMIC DNA]</scope>
    <source>
        <strain evidence="4 5">AM401</strain>
    </source>
</reference>
<dbReference type="InterPro" id="IPR005872">
    <property type="entry name" value="SUI1_arc_bac"/>
</dbReference>
<dbReference type="Proteomes" id="UP000315369">
    <property type="component" value="Unassembled WGS sequence"/>
</dbReference>
<dbReference type="EMBL" id="VIFM01000366">
    <property type="protein sequence ID" value="TQF09278.1"/>
    <property type="molecule type" value="Genomic_DNA"/>
</dbReference>
<keyword evidence="5" id="KW-1185">Reference proteome</keyword>
<name>A0A540WJV4_9BACT</name>
<keyword evidence="1" id="KW-0810">Translation regulation</keyword>
<comment type="caution">
    <text evidence="4">The sequence shown here is derived from an EMBL/GenBank/DDBJ whole genome shotgun (WGS) entry which is preliminary data.</text>
</comment>
<keyword evidence="2" id="KW-0648">Protein biosynthesis</keyword>
<dbReference type="OrthoDB" id="9792915at2"/>
<organism evidence="4 5">
    <name type="scientific">Myxococcus llanfairpwllgwyngyllgogerychwyrndrobwllllantysiliogogogochensis</name>
    <dbReference type="NCBI Taxonomy" id="2590453"/>
    <lineage>
        <taxon>Bacteria</taxon>
        <taxon>Pseudomonadati</taxon>
        <taxon>Myxococcota</taxon>
        <taxon>Myxococcia</taxon>
        <taxon>Myxococcales</taxon>
        <taxon>Cystobacterineae</taxon>
        <taxon>Myxococcaceae</taxon>
        <taxon>Myxococcus</taxon>
    </lineage>
</organism>
<dbReference type="Gene3D" id="3.30.780.10">
    <property type="entry name" value="SUI1-like domain"/>
    <property type="match status" value="1"/>
</dbReference>
<feature type="domain" description="SUI1" evidence="3">
    <location>
        <begin position="55"/>
        <end position="121"/>
    </location>
</feature>
<dbReference type="Pfam" id="PF01253">
    <property type="entry name" value="SUI1"/>
    <property type="match status" value="1"/>
</dbReference>
<gene>
    <name evidence="4" type="ORF">FJV41_45465</name>
</gene>
<dbReference type="InterPro" id="IPR036877">
    <property type="entry name" value="SUI1_dom_sf"/>
</dbReference>
<dbReference type="PROSITE" id="PS50296">
    <property type="entry name" value="SUI1"/>
    <property type="match status" value="1"/>
</dbReference>
<dbReference type="GO" id="GO:0003743">
    <property type="term" value="F:translation initiation factor activity"/>
    <property type="evidence" value="ECO:0007669"/>
    <property type="project" value="UniProtKB-KW"/>
</dbReference>
<evidence type="ECO:0000259" key="3">
    <source>
        <dbReference type="PROSITE" id="PS50296"/>
    </source>
</evidence>
<evidence type="ECO:0000256" key="2">
    <source>
        <dbReference type="ARBA" id="ARBA00022917"/>
    </source>
</evidence>
<sequence>MGKRDKKDEPAAPVGPFHNPFAALAAKREALPVGPAAPVAAPARKPEPKGPARAVVRMERKGRGGKEVTVVEHLELPVPQREVWLKALKNSLGCGGVVEDDTLVLQGDQRERLPALLEARGVRKVTVG</sequence>
<protein>
    <submittedName>
        <fullName evidence="4">Translation initiation factor</fullName>
    </submittedName>
</protein>
<dbReference type="RefSeq" id="WP_141648883.1">
    <property type="nucleotide sequence ID" value="NZ_VIFM01000366.1"/>
</dbReference>
<proteinExistence type="predicted"/>
<evidence type="ECO:0000256" key="1">
    <source>
        <dbReference type="ARBA" id="ARBA00022845"/>
    </source>
</evidence>
<dbReference type="InterPro" id="IPR001950">
    <property type="entry name" value="SUI1"/>
</dbReference>
<dbReference type="CDD" id="cd11567">
    <property type="entry name" value="YciH_like"/>
    <property type="match status" value="1"/>
</dbReference>